<dbReference type="AlphaFoldDB" id="A0AAD9S5L1"/>
<sequence length="855" mass="93662">MDAFVYLAEALKHARELGLGAPDESVSQPKKLNCVRIVAASWGIKSIIVIFICFGGFYRRKREKEVTIYNCAVTVVNGAAVECSVSTPALLPEGYCGFQPSSSAGTDMKTTCFDISMVLRPLNFVCYETQPLSSLSADQIKAGENDCAYEESLIPLFIYPLSLKEVLQGTKSRVKVHPSLSGRLLCLSWYLLLLISWHRSSLLVPFEICLSSHVLACIQTLALGIMIWKPLLVASLIGLGVAQFPPKPEGVTRLKSKFHENVTLSFKEPGICETTPGVKSYSGYVHLPKGLLDDGSGGEKQDYPINTFFWFFESRKDPINAPLAIWLNGGPGGSSLMGLLEENGPCFIGPDSKSTYLNPWSWNNEVNVLYIDQPNQVGFSYDIATNGTSVAGGPDAYYQSETITWNSTDQAPEANLTSRHGTFASQKPLNTANTTALAAHALWHFAQTWFFEFPYYKPHDNRISLWAESYGGHYGPGFFGFFQQQNDKIANGSINEKDAHYLHLDTLGIVNGLIDVAVQGESLITYPFNNSYGVQIFNQSLHDGLLYNWTRPDGCRDQVKACQDAMEGHGPVFLSLEDKNLSQICSDMDPGCQGLGAANLYQESIPGAGWYDVTHPKNDPFPPPYMYGYLTEESVLAALGVPVNFSETSGAVQQTFQGTFDIIHGGFLQSIGYLLDSGVKVHMMYGDRDYPCNWVGGEAASLAVPYSKADDFAGAGYAPLVTPGGVQGMTRQFGNFSFSRVFQAGHEVPSYQPVAAYEIFKRATFGLDVPTGLIRTDDKFATIGPKDIWFIKGVPPVAPEPKCYILSPSTCVLDVWKKVYAGAVTVKDWFVVEEADENGVEQSGVNGGQQVVDEL</sequence>
<evidence type="ECO:0000256" key="14">
    <source>
        <dbReference type="RuleBase" id="RU361156"/>
    </source>
</evidence>
<evidence type="ECO:0000256" key="4">
    <source>
        <dbReference type="ARBA" id="ARBA00022475"/>
    </source>
</evidence>
<dbReference type="Proteomes" id="UP001265746">
    <property type="component" value="Unassembled WGS sequence"/>
</dbReference>
<dbReference type="PANTHER" id="PTHR11802:SF189">
    <property type="entry name" value="CARBOXYPEPTIDASE"/>
    <property type="match status" value="1"/>
</dbReference>
<dbReference type="InterPro" id="IPR033124">
    <property type="entry name" value="Ser_caboxypep_his_AS"/>
</dbReference>
<keyword evidence="12" id="KW-0449">Lipoprotein</keyword>
<keyword evidence="8" id="KW-0732">Signal</keyword>
<evidence type="ECO:0000256" key="1">
    <source>
        <dbReference type="ARBA" id="ARBA00001003"/>
    </source>
</evidence>
<keyword evidence="11" id="KW-0325">Glycoprotein</keyword>
<accession>A0AAD9S5L1</accession>
<keyword evidence="15" id="KW-0812">Transmembrane</keyword>
<feature type="transmembrane region" description="Helical" evidence="15">
    <location>
        <begin position="180"/>
        <end position="198"/>
    </location>
</feature>
<keyword evidence="9 14" id="KW-0378">Hydrolase</keyword>
<evidence type="ECO:0000256" key="6">
    <source>
        <dbReference type="ARBA" id="ARBA00022645"/>
    </source>
</evidence>
<name>A0AAD9S5L1_PHOAM</name>
<dbReference type="PROSITE" id="PS00560">
    <property type="entry name" value="CARBOXYPEPT_SER_HIS"/>
    <property type="match status" value="1"/>
</dbReference>
<dbReference type="GO" id="GO:0005886">
    <property type="term" value="C:plasma membrane"/>
    <property type="evidence" value="ECO:0007669"/>
    <property type="project" value="UniProtKB-SubCell"/>
</dbReference>
<dbReference type="GO" id="GO:0004185">
    <property type="term" value="F:serine-type carboxypeptidase activity"/>
    <property type="evidence" value="ECO:0007669"/>
    <property type="project" value="UniProtKB-UniRule"/>
</dbReference>
<dbReference type="PANTHER" id="PTHR11802">
    <property type="entry name" value="SERINE PROTEASE FAMILY S10 SERINE CARBOXYPEPTIDASE"/>
    <property type="match status" value="1"/>
</dbReference>
<evidence type="ECO:0000256" key="2">
    <source>
        <dbReference type="ARBA" id="ARBA00004609"/>
    </source>
</evidence>
<dbReference type="EMBL" id="JAUJFL010000007">
    <property type="protein sequence ID" value="KAK2599803.1"/>
    <property type="molecule type" value="Genomic_DNA"/>
</dbReference>
<keyword evidence="17" id="KW-1185">Reference proteome</keyword>
<evidence type="ECO:0000256" key="3">
    <source>
        <dbReference type="ARBA" id="ARBA00009431"/>
    </source>
</evidence>
<dbReference type="InterPro" id="IPR001563">
    <property type="entry name" value="Peptidase_S10"/>
</dbReference>
<keyword evidence="6 14" id="KW-0121">Carboxypeptidase</keyword>
<comment type="function">
    <text evidence="13">Extracellular serine carboxypeptidase that contributes to pathogenicity.</text>
</comment>
<evidence type="ECO:0000256" key="8">
    <source>
        <dbReference type="ARBA" id="ARBA00022729"/>
    </source>
</evidence>
<evidence type="ECO:0000256" key="11">
    <source>
        <dbReference type="ARBA" id="ARBA00023180"/>
    </source>
</evidence>
<dbReference type="InterPro" id="IPR018202">
    <property type="entry name" value="Ser_caboxypep_ser_AS"/>
</dbReference>
<keyword evidence="4" id="KW-1003">Cell membrane</keyword>
<evidence type="ECO:0000313" key="16">
    <source>
        <dbReference type="EMBL" id="KAK2599803.1"/>
    </source>
</evidence>
<gene>
    <name evidence="16" type="ORF">N8I77_011526</name>
</gene>
<keyword evidence="7 14" id="KW-0645">Protease</keyword>
<keyword evidence="15" id="KW-0472">Membrane</keyword>
<evidence type="ECO:0000256" key="13">
    <source>
        <dbReference type="ARBA" id="ARBA00037356"/>
    </source>
</evidence>
<protein>
    <recommendedName>
        <fullName evidence="14">Carboxypeptidase</fullName>
        <ecNumber evidence="14">3.4.16.-</ecNumber>
    </recommendedName>
</protein>
<dbReference type="GO" id="GO:0006508">
    <property type="term" value="P:proteolysis"/>
    <property type="evidence" value="ECO:0007669"/>
    <property type="project" value="UniProtKB-KW"/>
</dbReference>
<dbReference type="SUPFAM" id="SSF53474">
    <property type="entry name" value="alpha/beta-Hydrolases"/>
    <property type="match status" value="1"/>
</dbReference>
<dbReference type="GO" id="GO:0098552">
    <property type="term" value="C:side of membrane"/>
    <property type="evidence" value="ECO:0007669"/>
    <property type="project" value="UniProtKB-KW"/>
</dbReference>
<evidence type="ECO:0000256" key="9">
    <source>
        <dbReference type="ARBA" id="ARBA00022801"/>
    </source>
</evidence>
<dbReference type="InterPro" id="IPR029058">
    <property type="entry name" value="AB_hydrolase_fold"/>
</dbReference>
<dbReference type="GO" id="GO:0000324">
    <property type="term" value="C:fungal-type vacuole"/>
    <property type="evidence" value="ECO:0007669"/>
    <property type="project" value="TreeGrafter"/>
</dbReference>
<proteinExistence type="inferred from homology"/>
<keyword evidence="10" id="KW-0843">Virulence</keyword>
<comment type="catalytic activity">
    <reaction evidence="1">
        <text>Preferential release of a C-terminal arginine or lysine residue.</text>
        <dbReference type="EC" id="3.4.16.6"/>
    </reaction>
</comment>
<comment type="similarity">
    <text evidence="3 14">Belongs to the peptidase S10 family.</text>
</comment>
<dbReference type="PRINTS" id="PR00724">
    <property type="entry name" value="CRBOXYPTASEC"/>
</dbReference>
<comment type="subcellular location">
    <subcellularLocation>
        <location evidence="2">Cell membrane</location>
        <topology evidence="2">Lipid-anchor</topology>
        <topology evidence="2">GPI-anchor</topology>
    </subcellularLocation>
</comment>
<reference evidence="16" key="1">
    <citation type="submission" date="2023-06" db="EMBL/GenBank/DDBJ databases">
        <authorList>
            <person name="Noh H."/>
        </authorList>
    </citation>
    <scope>NUCLEOTIDE SEQUENCE</scope>
    <source>
        <strain evidence="16">DUCC20226</strain>
    </source>
</reference>
<comment type="caution">
    <text evidence="16">The sequence shown here is derived from an EMBL/GenBank/DDBJ whole genome shotgun (WGS) entry which is preliminary data.</text>
</comment>
<evidence type="ECO:0000256" key="7">
    <source>
        <dbReference type="ARBA" id="ARBA00022670"/>
    </source>
</evidence>
<dbReference type="Pfam" id="PF00450">
    <property type="entry name" value="Peptidase_S10"/>
    <property type="match status" value="1"/>
</dbReference>
<evidence type="ECO:0000256" key="15">
    <source>
        <dbReference type="SAM" id="Phobius"/>
    </source>
</evidence>
<keyword evidence="5" id="KW-0336">GPI-anchor</keyword>
<organism evidence="16 17">
    <name type="scientific">Phomopsis amygdali</name>
    <name type="common">Fusicoccum amygdali</name>
    <dbReference type="NCBI Taxonomy" id="1214568"/>
    <lineage>
        <taxon>Eukaryota</taxon>
        <taxon>Fungi</taxon>
        <taxon>Dikarya</taxon>
        <taxon>Ascomycota</taxon>
        <taxon>Pezizomycotina</taxon>
        <taxon>Sordariomycetes</taxon>
        <taxon>Sordariomycetidae</taxon>
        <taxon>Diaporthales</taxon>
        <taxon>Diaporthaceae</taxon>
        <taxon>Diaporthe</taxon>
    </lineage>
</organism>
<evidence type="ECO:0000256" key="5">
    <source>
        <dbReference type="ARBA" id="ARBA00022622"/>
    </source>
</evidence>
<feature type="transmembrane region" description="Helical" evidence="15">
    <location>
        <begin position="37"/>
        <end position="58"/>
    </location>
</feature>
<evidence type="ECO:0000256" key="10">
    <source>
        <dbReference type="ARBA" id="ARBA00023026"/>
    </source>
</evidence>
<dbReference type="PROSITE" id="PS00131">
    <property type="entry name" value="CARBOXYPEPT_SER_SER"/>
    <property type="match status" value="1"/>
</dbReference>
<dbReference type="EC" id="3.4.16.-" evidence="14"/>
<evidence type="ECO:0000313" key="17">
    <source>
        <dbReference type="Proteomes" id="UP001265746"/>
    </source>
</evidence>
<keyword evidence="15" id="KW-1133">Transmembrane helix</keyword>
<evidence type="ECO:0000256" key="12">
    <source>
        <dbReference type="ARBA" id="ARBA00023288"/>
    </source>
</evidence>
<dbReference type="Gene3D" id="3.40.50.1820">
    <property type="entry name" value="alpha/beta hydrolase"/>
    <property type="match status" value="1"/>
</dbReference>